<comment type="caution">
    <text evidence="1">The sequence shown here is derived from an EMBL/GenBank/DDBJ whole genome shotgun (WGS) entry which is preliminary data.</text>
</comment>
<dbReference type="SUPFAM" id="SSF53335">
    <property type="entry name" value="S-adenosyl-L-methionine-dependent methyltransferases"/>
    <property type="match status" value="1"/>
</dbReference>
<dbReference type="PIRSF" id="PIRSF017393">
    <property type="entry name" value="MTase_SAV2177"/>
    <property type="match status" value="1"/>
</dbReference>
<keyword evidence="2" id="KW-1185">Reference proteome</keyword>
<dbReference type="GO" id="GO:0008168">
    <property type="term" value="F:methyltransferase activity"/>
    <property type="evidence" value="ECO:0007669"/>
    <property type="project" value="UniProtKB-KW"/>
</dbReference>
<accession>A0A543BZA9</accession>
<evidence type="ECO:0000313" key="1">
    <source>
        <dbReference type="EMBL" id="TQL90161.1"/>
    </source>
</evidence>
<gene>
    <name evidence="1" type="ORF">FB559_7454</name>
</gene>
<proteinExistence type="predicted"/>
<keyword evidence="1" id="KW-0489">Methyltransferase</keyword>
<dbReference type="Proteomes" id="UP000316096">
    <property type="component" value="Unassembled WGS sequence"/>
</dbReference>
<protein>
    <submittedName>
        <fullName evidence="1">O-methyltransferase involved in polyketide biosynthesis</fullName>
    </submittedName>
</protein>
<name>A0A543BZA9_9ACTN</name>
<keyword evidence="1" id="KW-0808">Transferase</keyword>
<dbReference type="Gene3D" id="3.40.50.150">
    <property type="entry name" value="Vaccinia Virus protein VP39"/>
    <property type="match status" value="1"/>
</dbReference>
<evidence type="ECO:0000313" key="2">
    <source>
        <dbReference type="Proteomes" id="UP000316096"/>
    </source>
</evidence>
<dbReference type="InterPro" id="IPR006764">
    <property type="entry name" value="SAM_dep_MeTrfase_SAV2177_type"/>
</dbReference>
<dbReference type="AlphaFoldDB" id="A0A543BZA9"/>
<organism evidence="1 2">
    <name type="scientific">Actinoallomurus bryophytorum</name>
    <dbReference type="NCBI Taxonomy" id="1490222"/>
    <lineage>
        <taxon>Bacteria</taxon>
        <taxon>Bacillati</taxon>
        <taxon>Actinomycetota</taxon>
        <taxon>Actinomycetes</taxon>
        <taxon>Streptosporangiales</taxon>
        <taxon>Thermomonosporaceae</taxon>
        <taxon>Actinoallomurus</taxon>
    </lineage>
</organism>
<reference evidence="1 2" key="1">
    <citation type="submission" date="2019-06" db="EMBL/GenBank/DDBJ databases">
        <title>Sequencing the genomes of 1000 actinobacteria strains.</title>
        <authorList>
            <person name="Klenk H.-P."/>
        </authorList>
    </citation>
    <scope>NUCLEOTIDE SEQUENCE [LARGE SCALE GENOMIC DNA]</scope>
    <source>
        <strain evidence="1 2">DSM 102200</strain>
    </source>
</reference>
<sequence length="265" mass="29404">MDIDTSVPSPARMYDYYLGGKDHFASDRRAAEEIYTQIPDLPEVARDNRAFLRRAVRALADAGIRQFIDVGTGLPTQGSVHEIAQAIDPASRIVYVDNDPIVLAHARALLTSAPEGATAYIDADLRKPEEIFDHPDVRALIDLDQPVGLLMVAVLHFITDEEDPRRLLSRYRSRLAPGSHIALAHATKEDRPPEAVQKMTDVYRRASAPFNFRTREQILSFFDGTDLVEPGLVHCPDWRREPGTRPSRSAGWNFAGVGALPATAL</sequence>
<dbReference type="Pfam" id="PF04672">
    <property type="entry name" value="Methyltransf_19"/>
    <property type="match status" value="1"/>
</dbReference>
<dbReference type="EMBL" id="VFOZ01000002">
    <property type="protein sequence ID" value="TQL90161.1"/>
    <property type="molecule type" value="Genomic_DNA"/>
</dbReference>
<dbReference type="InterPro" id="IPR029063">
    <property type="entry name" value="SAM-dependent_MTases_sf"/>
</dbReference>
<dbReference type="GO" id="GO:0032259">
    <property type="term" value="P:methylation"/>
    <property type="evidence" value="ECO:0007669"/>
    <property type="project" value="UniProtKB-KW"/>
</dbReference>
<dbReference type="RefSeq" id="WP_246122721.1">
    <property type="nucleotide sequence ID" value="NZ_VFOZ01000002.1"/>
</dbReference>